<evidence type="ECO:0000256" key="1">
    <source>
        <dbReference type="SAM" id="Phobius"/>
    </source>
</evidence>
<feature type="chain" id="PRO_5003461227" evidence="2">
    <location>
        <begin position="33"/>
        <end position="100"/>
    </location>
</feature>
<proteinExistence type="predicted"/>
<keyword evidence="1" id="KW-0812">Transmembrane</keyword>
<comment type="caution">
    <text evidence="3">The sequence shown here is derived from an EMBL/GenBank/DDBJ whole genome shotgun (WGS) entry which is preliminary data.</text>
</comment>
<organism evidence="3 4">
    <name type="scientific">Aggregatibacter actinomycetemcomitans serotype e str. SC1083</name>
    <dbReference type="NCBI Taxonomy" id="907488"/>
    <lineage>
        <taxon>Bacteria</taxon>
        <taxon>Pseudomonadati</taxon>
        <taxon>Pseudomonadota</taxon>
        <taxon>Gammaproteobacteria</taxon>
        <taxon>Pasteurellales</taxon>
        <taxon>Pasteurellaceae</taxon>
        <taxon>Aggregatibacter</taxon>
    </lineage>
</organism>
<feature type="transmembrane region" description="Helical" evidence="1">
    <location>
        <begin position="78"/>
        <end position="99"/>
    </location>
</feature>
<protein>
    <submittedName>
        <fullName evidence="3">Uncharacterized protein</fullName>
    </submittedName>
</protein>
<dbReference type="Proteomes" id="UP000005508">
    <property type="component" value="Unassembled WGS sequence"/>
</dbReference>
<gene>
    <name evidence="3" type="ORF">SC1083_1849</name>
</gene>
<sequence length="100" mass="10239">MNFLSKVKGKLNAGKTAVVGAMVLAATNSSQAAGLQKVNTLVDNILNSLTYIQIGVVTIAVIVAGYKVLFQGQTFREVAPILVGGIIIGAAAEIAKLLVG</sequence>
<dbReference type="RefSeq" id="WP_005558885.1">
    <property type="nucleotide sequence ID" value="NZ_AEJM01000037.1"/>
</dbReference>
<evidence type="ECO:0000256" key="2">
    <source>
        <dbReference type="SAM" id="SignalP"/>
    </source>
</evidence>
<dbReference type="PATRIC" id="fig|907488.3.peg.1820"/>
<dbReference type="Pfam" id="PF04956">
    <property type="entry name" value="TrbC"/>
    <property type="match status" value="1"/>
</dbReference>
<reference evidence="3 4" key="1">
    <citation type="submission" date="2010-10" db="EMBL/GenBank/DDBJ databases">
        <authorList>
            <person name="Chen C."/>
            <person name="Kittichotirat W."/>
            <person name="Asikainen S."/>
            <person name="Bumgarner R."/>
        </authorList>
    </citation>
    <scope>NUCLEOTIDE SEQUENCE [LARGE SCALE GENOMIC DNA]</scope>
    <source>
        <strain evidence="3 4">SC1083</strain>
    </source>
</reference>
<dbReference type="InterPro" id="IPR007039">
    <property type="entry name" value="TrbC/VirB2"/>
</dbReference>
<accession>G4AAH6</accession>
<name>G4AAH6_AGGAC</name>
<evidence type="ECO:0000313" key="4">
    <source>
        <dbReference type="Proteomes" id="UP000005508"/>
    </source>
</evidence>
<dbReference type="AlphaFoldDB" id="G4AAH6"/>
<keyword evidence="1" id="KW-0472">Membrane</keyword>
<evidence type="ECO:0000313" key="3">
    <source>
        <dbReference type="EMBL" id="EGY32833.1"/>
    </source>
</evidence>
<feature type="signal peptide" evidence="2">
    <location>
        <begin position="1"/>
        <end position="32"/>
    </location>
</feature>
<dbReference type="EMBL" id="AEJM01000037">
    <property type="protein sequence ID" value="EGY32833.1"/>
    <property type="molecule type" value="Genomic_DNA"/>
</dbReference>
<keyword evidence="2" id="KW-0732">Signal</keyword>
<feature type="transmembrane region" description="Helical" evidence="1">
    <location>
        <begin position="48"/>
        <end position="66"/>
    </location>
</feature>
<keyword evidence="1" id="KW-1133">Transmembrane helix</keyword>